<dbReference type="Pfam" id="PF05035">
    <property type="entry name" value="DGOK"/>
    <property type="match status" value="1"/>
</dbReference>
<proteinExistence type="predicted"/>
<evidence type="ECO:0000313" key="1">
    <source>
        <dbReference type="EMBL" id="GEO01602.1"/>
    </source>
</evidence>
<dbReference type="InterPro" id="IPR042257">
    <property type="entry name" value="DGOK_C"/>
</dbReference>
<keyword evidence="1" id="KW-0808">Transferase</keyword>
<name>A0A512APG9_9SPHN</name>
<dbReference type="InterPro" id="IPR042258">
    <property type="entry name" value="DGOK_N"/>
</dbReference>
<evidence type="ECO:0000313" key="2">
    <source>
        <dbReference type="Proteomes" id="UP000321464"/>
    </source>
</evidence>
<sequence length="302" mass="31088">MEAESTLEATTLAVDWGSTNRRVFVLAADGTVLETAQDDRGILAMDGSGFAAEAASMRGRWGDLPMLCAGMVGSNRGWVDAGYVSAPASLAAIAAAVHWVEPGHTAIVPGVSRDGNGRADIMRGEEVQLLGAAAAGLVAADSWLCQPGTHAKWARLKGGDLVDFTTAMTGEIFAQLGRSGLLADGLDGTVQDGADFRAGVQAARGGDLLARLFGARASLVLGKRDRTDQASYVSGLLIGSDCAARLDSDFADARADGVDVLASPALGNLYLAALDELGCAARLVDSHAAFLAGITQIWSLLK</sequence>
<protein>
    <submittedName>
        <fullName evidence="1">2-dehydro-3-deoxygalactonokinase</fullName>
    </submittedName>
</protein>
<gene>
    <name evidence="1" type="primary">dgoK</name>
    <name evidence="1" type="ORF">NSE01_34340</name>
</gene>
<dbReference type="Proteomes" id="UP000321464">
    <property type="component" value="Unassembled WGS sequence"/>
</dbReference>
<dbReference type="Gene3D" id="3.30.420.300">
    <property type="entry name" value="2-keto-3-deoxy-galactonokinase, substrate binding domain"/>
    <property type="match status" value="1"/>
</dbReference>
<keyword evidence="2" id="KW-1185">Reference proteome</keyword>
<keyword evidence="1" id="KW-0418">Kinase</keyword>
<dbReference type="GO" id="GO:0008671">
    <property type="term" value="F:2-dehydro-3-deoxygalactonokinase activity"/>
    <property type="evidence" value="ECO:0007669"/>
    <property type="project" value="InterPro"/>
</dbReference>
<dbReference type="GO" id="GO:0034194">
    <property type="term" value="P:D-galactonate catabolic process"/>
    <property type="evidence" value="ECO:0007669"/>
    <property type="project" value="InterPro"/>
</dbReference>
<dbReference type="EMBL" id="BJYR01000024">
    <property type="protein sequence ID" value="GEO01602.1"/>
    <property type="molecule type" value="Genomic_DNA"/>
</dbReference>
<accession>A0A512APG9</accession>
<reference evidence="1 2" key="1">
    <citation type="submission" date="2019-07" db="EMBL/GenBank/DDBJ databases">
        <title>Whole genome shotgun sequence of Novosphingobium sediminis NBRC 106119.</title>
        <authorList>
            <person name="Hosoyama A."/>
            <person name="Uohara A."/>
            <person name="Ohji S."/>
            <person name="Ichikawa N."/>
        </authorList>
    </citation>
    <scope>NUCLEOTIDE SEQUENCE [LARGE SCALE GENOMIC DNA]</scope>
    <source>
        <strain evidence="1 2">NBRC 106119</strain>
    </source>
</reference>
<comment type="caution">
    <text evidence="1">The sequence shown here is derived from an EMBL/GenBank/DDBJ whole genome shotgun (WGS) entry which is preliminary data.</text>
</comment>
<dbReference type="InterPro" id="IPR007729">
    <property type="entry name" value="DGOK"/>
</dbReference>
<dbReference type="AlphaFoldDB" id="A0A512APG9"/>
<organism evidence="1 2">
    <name type="scientific">Novosphingobium sediminis</name>
    <dbReference type="NCBI Taxonomy" id="707214"/>
    <lineage>
        <taxon>Bacteria</taxon>
        <taxon>Pseudomonadati</taxon>
        <taxon>Pseudomonadota</taxon>
        <taxon>Alphaproteobacteria</taxon>
        <taxon>Sphingomonadales</taxon>
        <taxon>Sphingomonadaceae</taxon>
        <taxon>Novosphingobium</taxon>
    </lineage>
</organism>
<dbReference type="OrthoDB" id="256574at2"/>
<dbReference type="Gene3D" id="3.30.420.310">
    <property type="entry name" value="2-keto-3-deoxy-galactonokinase, C-terminal domain"/>
    <property type="match status" value="1"/>
</dbReference>